<dbReference type="Pfam" id="PF00515">
    <property type="entry name" value="TPR_1"/>
    <property type="match status" value="1"/>
</dbReference>
<keyword evidence="5" id="KW-1185">Reference proteome</keyword>
<comment type="caution">
    <text evidence="4">The sequence shown here is derived from an EMBL/GenBank/DDBJ whole genome shotgun (WGS) entry which is preliminary data.</text>
</comment>
<accession>A0A941E186</accession>
<name>A0A941E186_9BURK</name>
<feature type="repeat" description="TPR" evidence="3">
    <location>
        <begin position="144"/>
        <end position="177"/>
    </location>
</feature>
<dbReference type="InterPro" id="IPR011990">
    <property type="entry name" value="TPR-like_helical_dom_sf"/>
</dbReference>
<dbReference type="EMBL" id="JAGSPJ010000004">
    <property type="protein sequence ID" value="MBR7800510.1"/>
    <property type="molecule type" value="Genomic_DNA"/>
</dbReference>
<dbReference type="InterPro" id="IPR019734">
    <property type="entry name" value="TPR_rpt"/>
</dbReference>
<organism evidence="4 5">
    <name type="scientific">Undibacterium fentianense</name>
    <dbReference type="NCBI Taxonomy" id="2828728"/>
    <lineage>
        <taxon>Bacteria</taxon>
        <taxon>Pseudomonadati</taxon>
        <taxon>Pseudomonadota</taxon>
        <taxon>Betaproteobacteria</taxon>
        <taxon>Burkholderiales</taxon>
        <taxon>Oxalobacteraceae</taxon>
        <taxon>Undibacterium</taxon>
    </lineage>
</organism>
<evidence type="ECO:0000256" key="2">
    <source>
        <dbReference type="ARBA" id="ARBA00022803"/>
    </source>
</evidence>
<dbReference type="Pfam" id="PF13432">
    <property type="entry name" value="TPR_16"/>
    <property type="match status" value="1"/>
</dbReference>
<dbReference type="PROSITE" id="PS50005">
    <property type="entry name" value="TPR"/>
    <property type="match status" value="4"/>
</dbReference>
<dbReference type="PROSITE" id="PS50293">
    <property type="entry name" value="TPR_REGION"/>
    <property type="match status" value="1"/>
</dbReference>
<dbReference type="RefSeq" id="WP_212675640.1">
    <property type="nucleotide sequence ID" value="NZ_JAGSPJ010000004.1"/>
</dbReference>
<evidence type="ECO:0000313" key="4">
    <source>
        <dbReference type="EMBL" id="MBR7800510.1"/>
    </source>
</evidence>
<dbReference type="PANTHER" id="PTHR44858">
    <property type="entry name" value="TETRATRICOPEPTIDE REPEAT PROTEIN 6"/>
    <property type="match status" value="1"/>
</dbReference>
<keyword evidence="1" id="KW-0677">Repeat</keyword>
<sequence length="496" mass="55867">MNTPNSNAPALFQQAYGLHQQGKIQQAKLLYEQIIAMAPETSDAYLLLGVIAQQTRDSALAIRYFETVIQQQPNFAVTYCHMGVAQKSLGLRDQALKSYDQAIALDPRLADAFYNRGILRAEMRQYEAALQDYDAAIAVRPHYPEAYCNRGIALRQLHRLEEALASYQQALTLKPNLVDALYNRGLCWLQLGDFAQGWPAYEWRWQCQGISASKNRREFVAPLWLGEQNLSGKTIYVYSEQGLGDTLQFCRYLTILKAMGASVILEVQAPLLSLLQHIEGLDQCMTRPAIYPPMDYQIPLMSLPLACETNQVTAIPAPAAYLYADPIKLANWQQRLGQLTGLKVGLVWSGSASHKNDQQRSIDLSQLLSSLPQQSDAIHYISLQKEYREADTVTLRAHPEVMDFAAELQDFSDTAALCQALDLVISVDTSVAHLAGGLGKPVLLLLPWIADWRWLDHRDDSPWYPSFHLMRQSRANDWDAVLAQLPTRLQQHLVLK</sequence>
<proteinExistence type="predicted"/>
<dbReference type="Gene3D" id="3.40.50.2000">
    <property type="entry name" value="Glycogen Phosphorylase B"/>
    <property type="match status" value="1"/>
</dbReference>
<gene>
    <name evidence="4" type="ORF">KDM90_10935</name>
</gene>
<dbReference type="SMART" id="SM00028">
    <property type="entry name" value="TPR"/>
    <property type="match status" value="6"/>
</dbReference>
<dbReference type="Gene3D" id="1.25.40.10">
    <property type="entry name" value="Tetratricopeptide repeat domain"/>
    <property type="match status" value="3"/>
</dbReference>
<reference evidence="4" key="1">
    <citation type="submission" date="2021-04" db="EMBL/GenBank/DDBJ databases">
        <title>novel species isolated from subtropical streams in China.</title>
        <authorList>
            <person name="Lu H."/>
        </authorList>
    </citation>
    <scope>NUCLEOTIDE SEQUENCE</scope>
    <source>
        <strain evidence="4">FT137W</strain>
    </source>
</reference>
<evidence type="ECO:0000256" key="3">
    <source>
        <dbReference type="PROSITE-ProRule" id="PRU00339"/>
    </source>
</evidence>
<feature type="repeat" description="TPR" evidence="3">
    <location>
        <begin position="110"/>
        <end position="143"/>
    </location>
</feature>
<dbReference type="Proteomes" id="UP000678545">
    <property type="component" value="Unassembled WGS sequence"/>
</dbReference>
<evidence type="ECO:0000256" key="1">
    <source>
        <dbReference type="ARBA" id="ARBA00022737"/>
    </source>
</evidence>
<keyword evidence="2 3" id="KW-0802">TPR repeat</keyword>
<evidence type="ECO:0000313" key="5">
    <source>
        <dbReference type="Proteomes" id="UP000678545"/>
    </source>
</evidence>
<dbReference type="SUPFAM" id="SSF48452">
    <property type="entry name" value="TPR-like"/>
    <property type="match status" value="1"/>
</dbReference>
<dbReference type="Pfam" id="PF13414">
    <property type="entry name" value="TPR_11"/>
    <property type="match status" value="1"/>
</dbReference>
<feature type="repeat" description="TPR" evidence="3">
    <location>
        <begin position="76"/>
        <end position="109"/>
    </location>
</feature>
<dbReference type="PANTHER" id="PTHR44858:SF1">
    <property type="entry name" value="UDP-N-ACETYLGLUCOSAMINE--PEPTIDE N-ACETYLGLUCOSAMINYLTRANSFERASE SPINDLY-RELATED"/>
    <property type="match status" value="1"/>
</dbReference>
<dbReference type="InterPro" id="IPR050498">
    <property type="entry name" value="Ycf3"/>
</dbReference>
<dbReference type="SUPFAM" id="SSF53756">
    <property type="entry name" value="UDP-Glycosyltransferase/glycogen phosphorylase"/>
    <property type="match status" value="1"/>
</dbReference>
<dbReference type="AlphaFoldDB" id="A0A941E186"/>
<protein>
    <submittedName>
        <fullName evidence="4">Glycosyltransferase family protein</fullName>
    </submittedName>
</protein>
<feature type="repeat" description="TPR" evidence="3">
    <location>
        <begin position="42"/>
        <end position="75"/>
    </location>
</feature>